<sequence length="239" mass="25222">MSATVLDLKGVSVLRAGAPAVSDLDLTVSAGEIVALLGLNGAGKSSLLRGIMGLEPVSAGIIQFRERDIAALSTAERARTGIGYCPEGRRLFPGMTVSDTLHAASGAPTAERVKRIAELIRLFPLLDHILEQESWSLSGGQQQIVAIARALMGRPEILLLDEPSLGLAPVICRDLFPAIRHLADRGGAILLAEQSLSQALAVADRIAVMHRGKLVLAAPAPEVSHDRLKRLMLSEGEPG</sequence>
<reference evidence="7" key="1">
    <citation type="submission" date="2022-08" db="EMBL/GenBank/DDBJ databases">
        <title>Nisaea acidiphila sp. nov., isolated from a marine algal debris and emended description of the genus Nisaea Urios et al. 2008.</title>
        <authorList>
            <person name="Kwon K."/>
        </authorList>
    </citation>
    <scope>NUCLEOTIDE SEQUENCE</scope>
    <source>
        <strain evidence="7">MEBiC11861</strain>
    </source>
</reference>
<dbReference type="PROSITE" id="PS50893">
    <property type="entry name" value="ABC_TRANSPORTER_2"/>
    <property type="match status" value="1"/>
</dbReference>
<dbReference type="PANTHER" id="PTHR43820:SF4">
    <property type="entry name" value="HIGH-AFFINITY BRANCHED-CHAIN AMINO ACID TRANSPORT ATP-BINDING PROTEIN LIVF"/>
    <property type="match status" value="1"/>
</dbReference>
<dbReference type="InterPro" id="IPR003593">
    <property type="entry name" value="AAA+_ATPase"/>
</dbReference>
<dbReference type="InterPro" id="IPR003439">
    <property type="entry name" value="ABC_transporter-like_ATP-bd"/>
</dbReference>
<organism evidence="7 8">
    <name type="scientific">Nisaea acidiphila</name>
    <dbReference type="NCBI Taxonomy" id="1862145"/>
    <lineage>
        <taxon>Bacteria</taxon>
        <taxon>Pseudomonadati</taxon>
        <taxon>Pseudomonadota</taxon>
        <taxon>Alphaproteobacteria</taxon>
        <taxon>Rhodospirillales</taxon>
        <taxon>Thalassobaculaceae</taxon>
        <taxon>Nisaea</taxon>
    </lineage>
</organism>
<dbReference type="Gene3D" id="3.40.50.300">
    <property type="entry name" value="P-loop containing nucleotide triphosphate hydrolases"/>
    <property type="match status" value="1"/>
</dbReference>
<protein>
    <submittedName>
        <fullName evidence="7">ABC transporter ATP-binding protein</fullName>
    </submittedName>
</protein>
<evidence type="ECO:0000313" key="8">
    <source>
        <dbReference type="Proteomes" id="UP001060336"/>
    </source>
</evidence>
<dbReference type="AlphaFoldDB" id="A0A9J7AUI3"/>
<dbReference type="RefSeq" id="WP_257770002.1">
    <property type="nucleotide sequence ID" value="NZ_CP102480.1"/>
</dbReference>
<accession>A0A9J7AUI3</accession>
<dbReference type="CDD" id="cd03224">
    <property type="entry name" value="ABC_TM1139_LivF_branched"/>
    <property type="match status" value="1"/>
</dbReference>
<dbReference type="GO" id="GO:0016887">
    <property type="term" value="F:ATP hydrolysis activity"/>
    <property type="evidence" value="ECO:0007669"/>
    <property type="project" value="InterPro"/>
</dbReference>
<name>A0A9J7AUI3_9PROT</name>
<keyword evidence="2" id="KW-0813">Transport</keyword>
<evidence type="ECO:0000256" key="4">
    <source>
        <dbReference type="ARBA" id="ARBA00022840"/>
    </source>
</evidence>
<keyword evidence="4 7" id="KW-0067">ATP-binding</keyword>
<evidence type="ECO:0000256" key="3">
    <source>
        <dbReference type="ARBA" id="ARBA00022741"/>
    </source>
</evidence>
<keyword evidence="8" id="KW-1185">Reference proteome</keyword>
<dbReference type="InterPro" id="IPR027417">
    <property type="entry name" value="P-loop_NTPase"/>
</dbReference>
<evidence type="ECO:0000259" key="6">
    <source>
        <dbReference type="PROSITE" id="PS50893"/>
    </source>
</evidence>
<dbReference type="GO" id="GO:0015807">
    <property type="term" value="P:L-amino acid transport"/>
    <property type="evidence" value="ECO:0007669"/>
    <property type="project" value="TreeGrafter"/>
</dbReference>
<keyword evidence="3" id="KW-0547">Nucleotide-binding</keyword>
<dbReference type="Proteomes" id="UP001060336">
    <property type="component" value="Chromosome"/>
</dbReference>
<keyword evidence="5" id="KW-0029">Amino-acid transport</keyword>
<dbReference type="PANTHER" id="PTHR43820">
    <property type="entry name" value="HIGH-AFFINITY BRANCHED-CHAIN AMINO ACID TRANSPORT ATP-BINDING PROTEIN LIVF"/>
    <property type="match status" value="1"/>
</dbReference>
<gene>
    <name evidence="7" type="ORF">NUH88_03520</name>
</gene>
<comment type="similarity">
    <text evidence="1">Belongs to the ABC transporter superfamily.</text>
</comment>
<dbReference type="SMART" id="SM00382">
    <property type="entry name" value="AAA"/>
    <property type="match status" value="1"/>
</dbReference>
<dbReference type="SUPFAM" id="SSF52540">
    <property type="entry name" value="P-loop containing nucleoside triphosphate hydrolases"/>
    <property type="match status" value="1"/>
</dbReference>
<evidence type="ECO:0000256" key="5">
    <source>
        <dbReference type="ARBA" id="ARBA00022970"/>
    </source>
</evidence>
<dbReference type="Pfam" id="PF00005">
    <property type="entry name" value="ABC_tran"/>
    <property type="match status" value="1"/>
</dbReference>
<dbReference type="InterPro" id="IPR052156">
    <property type="entry name" value="BCAA_Transport_ATP-bd_LivF"/>
</dbReference>
<evidence type="ECO:0000256" key="2">
    <source>
        <dbReference type="ARBA" id="ARBA00022448"/>
    </source>
</evidence>
<dbReference type="KEGG" id="naci:NUH88_03520"/>
<dbReference type="EMBL" id="CP102480">
    <property type="protein sequence ID" value="UUX50774.1"/>
    <property type="molecule type" value="Genomic_DNA"/>
</dbReference>
<dbReference type="GO" id="GO:0015658">
    <property type="term" value="F:branched-chain amino acid transmembrane transporter activity"/>
    <property type="evidence" value="ECO:0007669"/>
    <property type="project" value="TreeGrafter"/>
</dbReference>
<evidence type="ECO:0000313" key="7">
    <source>
        <dbReference type="EMBL" id="UUX50774.1"/>
    </source>
</evidence>
<dbReference type="GO" id="GO:0005524">
    <property type="term" value="F:ATP binding"/>
    <property type="evidence" value="ECO:0007669"/>
    <property type="project" value="UniProtKB-KW"/>
</dbReference>
<feature type="domain" description="ABC transporter" evidence="6">
    <location>
        <begin position="6"/>
        <end position="236"/>
    </location>
</feature>
<evidence type="ECO:0000256" key="1">
    <source>
        <dbReference type="ARBA" id="ARBA00005417"/>
    </source>
</evidence>
<proteinExistence type="inferred from homology"/>